<evidence type="ECO:0000313" key="2">
    <source>
        <dbReference type="Proteomes" id="UP001164746"/>
    </source>
</evidence>
<organism evidence="1 2">
    <name type="scientific">Mya arenaria</name>
    <name type="common">Soft-shell clam</name>
    <dbReference type="NCBI Taxonomy" id="6604"/>
    <lineage>
        <taxon>Eukaryota</taxon>
        <taxon>Metazoa</taxon>
        <taxon>Spiralia</taxon>
        <taxon>Lophotrochozoa</taxon>
        <taxon>Mollusca</taxon>
        <taxon>Bivalvia</taxon>
        <taxon>Autobranchia</taxon>
        <taxon>Heteroconchia</taxon>
        <taxon>Euheterodonta</taxon>
        <taxon>Imparidentia</taxon>
        <taxon>Neoheterodontei</taxon>
        <taxon>Myida</taxon>
        <taxon>Myoidea</taxon>
        <taxon>Myidae</taxon>
        <taxon>Mya</taxon>
    </lineage>
</organism>
<name>A0ABY7FLJ1_MYAAR</name>
<dbReference type="EMBL" id="CP111023">
    <property type="protein sequence ID" value="WAR22214.1"/>
    <property type="molecule type" value="Genomic_DNA"/>
</dbReference>
<keyword evidence="2" id="KW-1185">Reference proteome</keyword>
<accession>A0ABY7FLJ1</accession>
<gene>
    <name evidence="1" type="ORF">MAR_016188</name>
</gene>
<reference evidence="1" key="1">
    <citation type="submission" date="2022-11" db="EMBL/GenBank/DDBJ databases">
        <title>Centuries of genome instability and evolution in soft-shell clam transmissible cancer (bioRxiv).</title>
        <authorList>
            <person name="Hart S.F.M."/>
            <person name="Yonemitsu M.A."/>
            <person name="Giersch R.M."/>
            <person name="Beal B.F."/>
            <person name="Arriagada G."/>
            <person name="Davis B.W."/>
            <person name="Ostrander E.A."/>
            <person name="Goff S.P."/>
            <person name="Metzger M.J."/>
        </authorList>
    </citation>
    <scope>NUCLEOTIDE SEQUENCE</scope>
    <source>
        <strain evidence="1">MELC-2E11</strain>
        <tissue evidence="1">Siphon/mantle</tissue>
    </source>
</reference>
<evidence type="ECO:0000313" key="1">
    <source>
        <dbReference type="EMBL" id="WAR22214.1"/>
    </source>
</evidence>
<dbReference type="Proteomes" id="UP001164746">
    <property type="component" value="Chromosome 12"/>
</dbReference>
<sequence length="247" mass="26979">MGMGCKEIVAKRPSLCLDKRWCVSGQCVTSSRASANPKAGCEYGDHSPVVCQQHVTDDCPYGDVDAAQCATFMNDTIGPGNCYSQDKRDRCCDTCKQYYNASYSGCEYGDHWKDYCATSVVPPNVASQCSKYSTQCCQTCADYRAQGFPGCTYGDRDPNVCGGIRNDTTGMNNCYNTAVRYQCCLTCHNLKNDATPGCLYGDKNPNKCEQMFNSSRGLGSCYSLQAQIDCCRSCEQAKDATNIGNTQ</sequence>
<protein>
    <submittedName>
        <fullName evidence="1">Uncharacterized protein</fullName>
    </submittedName>
</protein>
<proteinExistence type="predicted"/>